<dbReference type="EMBL" id="WMBT01000044">
    <property type="protein sequence ID" value="MTE02209.1"/>
    <property type="molecule type" value="Genomic_DNA"/>
</dbReference>
<evidence type="ECO:0000313" key="2">
    <source>
        <dbReference type="EMBL" id="MTE02209.1"/>
    </source>
</evidence>
<protein>
    <submittedName>
        <fullName evidence="2">TIM barrel protein</fullName>
    </submittedName>
</protein>
<dbReference type="InterPro" id="IPR013022">
    <property type="entry name" value="Xyl_isomerase-like_TIM-brl"/>
</dbReference>
<proteinExistence type="predicted"/>
<comment type="caution">
    <text evidence="2">The sequence shown here is derived from an EMBL/GenBank/DDBJ whole genome shotgun (WGS) entry which is preliminary data.</text>
</comment>
<evidence type="ECO:0000313" key="3">
    <source>
        <dbReference type="Proteomes" id="UP000481417"/>
    </source>
</evidence>
<name>A0A6L6HUW4_9RHOB</name>
<organism evidence="2 3">
    <name type="scientific">Paracoccus lichenicola</name>
    <dbReference type="NCBI Taxonomy" id="2665644"/>
    <lineage>
        <taxon>Bacteria</taxon>
        <taxon>Pseudomonadati</taxon>
        <taxon>Pseudomonadota</taxon>
        <taxon>Alphaproteobacteria</taxon>
        <taxon>Rhodobacterales</taxon>
        <taxon>Paracoccaceae</taxon>
        <taxon>Paracoccus</taxon>
    </lineage>
</organism>
<sequence>IQPALDIIRTVNSKSVKFLYCAPHTFYFGDDTAAMLREAADVLAHVHVGDTFNHKASSGLRYILNPPGTQARVHQHLDIGQGEVPWDDFFGTLAAIGFDGIMTACVFAWEDRADHSGRFMRAEMQKYIDQYWGTK</sequence>
<dbReference type="Gene3D" id="3.20.20.150">
    <property type="entry name" value="Divalent-metal-dependent TIM barrel enzymes"/>
    <property type="match status" value="1"/>
</dbReference>
<accession>A0A6L6HUW4</accession>
<reference evidence="2 3" key="1">
    <citation type="submission" date="2019-11" db="EMBL/GenBank/DDBJ databases">
        <authorList>
            <person name="Lang L."/>
        </authorList>
    </citation>
    <scope>NUCLEOTIDE SEQUENCE [LARGE SCALE GENOMIC DNA]</scope>
    <source>
        <strain evidence="2 3">YIM 132242</strain>
    </source>
</reference>
<dbReference type="RefSeq" id="WP_154766240.1">
    <property type="nucleotide sequence ID" value="NZ_WMBT01000044.1"/>
</dbReference>
<gene>
    <name evidence="2" type="ORF">GIY56_18170</name>
</gene>
<dbReference type="Proteomes" id="UP000481417">
    <property type="component" value="Unassembled WGS sequence"/>
</dbReference>
<dbReference type="Pfam" id="PF01261">
    <property type="entry name" value="AP_endonuc_2"/>
    <property type="match status" value="1"/>
</dbReference>
<dbReference type="AlphaFoldDB" id="A0A6L6HUW4"/>
<dbReference type="SUPFAM" id="SSF51658">
    <property type="entry name" value="Xylose isomerase-like"/>
    <property type="match status" value="1"/>
</dbReference>
<dbReference type="InterPro" id="IPR036237">
    <property type="entry name" value="Xyl_isomerase-like_sf"/>
</dbReference>
<feature type="domain" description="Xylose isomerase-like TIM barrel" evidence="1">
    <location>
        <begin position="3"/>
        <end position="122"/>
    </location>
</feature>
<evidence type="ECO:0000259" key="1">
    <source>
        <dbReference type="Pfam" id="PF01261"/>
    </source>
</evidence>
<keyword evidence="3" id="KW-1185">Reference proteome</keyword>
<feature type="non-terminal residue" evidence="2">
    <location>
        <position position="1"/>
    </location>
</feature>